<proteinExistence type="predicted"/>
<protein>
    <submittedName>
        <fullName evidence="2">Membrane protein YqzK</fullName>
    </submittedName>
</protein>
<accession>A0A917B098</accession>
<dbReference type="RefSeq" id="WP_229734814.1">
    <property type="nucleotide sequence ID" value="NZ_BMEL01000001.1"/>
</dbReference>
<keyword evidence="1" id="KW-0472">Membrane</keyword>
<feature type="transmembrane region" description="Helical" evidence="1">
    <location>
        <begin position="12"/>
        <end position="32"/>
    </location>
</feature>
<comment type="caution">
    <text evidence="2">The sequence shown here is derived from an EMBL/GenBank/DDBJ whole genome shotgun (WGS) entry which is preliminary data.</text>
</comment>
<dbReference type="Pfam" id="PF14004">
    <property type="entry name" value="DUF4227"/>
    <property type="match status" value="1"/>
</dbReference>
<keyword evidence="3" id="KW-1185">Reference proteome</keyword>
<reference evidence="2" key="2">
    <citation type="submission" date="2020-09" db="EMBL/GenBank/DDBJ databases">
        <authorList>
            <person name="Sun Q."/>
            <person name="Zhou Y."/>
        </authorList>
    </citation>
    <scope>NUCLEOTIDE SEQUENCE</scope>
    <source>
        <strain evidence="2">CGMCC 1.12153</strain>
    </source>
</reference>
<evidence type="ECO:0000313" key="2">
    <source>
        <dbReference type="EMBL" id="GGF08806.1"/>
    </source>
</evidence>
<dbReference type="InterPro" id="IPR025321">
    <property type="entry name" value="DUF4227"/>
</dbReference>
<keyword evidence="1" id="KW-0812">Transmembrane</keyword>
<dbReference type="Proteomes" id="UP000660110">
    <property type="component" value="Unassembled WGS sequence"/>
</dbReference>
<evidence type="ECO:0000256" key="1">
    <source>
        <dbReference type="SAM" id="Phobius"/>
    </source>
</evidence>
<gene>
    <name evidence="2" type="primary">yqzK</name>
    <name evidence="2" type="ORF">GCM10010954_04100</name>
</gene>
<reference evidence="2" key="1">
    <citation type="journal article" date="2014" name="Int. J. Syst. Evol. Microbiol.">
        <title>Complete genome sequence of Corynebacterium casei LMG S-19264T (=DSM 44701T), isolated from a smear-ripened cheese.</title>
        <authorList>
            <consortium name="US DOE Joint Genome Institute (JGI-PGF)"/>
            <person name="Walter F."/>
            <person name="Albersmeier A."/>
            <person name="Kalinowski J."/>
            <person name="Ruckert C."/>
        </authorList>
    </citation>
    <scope>NUCLEOTIDE SEQUENCE</scope>
    <source>
        <strain evidence="2">CGMCC 1.12153</strain>
    </source>
</reference>
<sequence length="72" mass="8342">MSKNNTQFKEIVKVLIIFTICTSVFYVALRVIHDQHERSHRYDPPEGAAVKVMNPMGSDWSNRLSIFFQLGE</sequence>
<dbReference type="AlphaFoldDB" id="A0A917B098"/>
<name>A0A917B098_HALAA</name>
<dbReference type="EMBL" id="BMEL01000001">
    <property type="protein sequence ID" value="GGF08806.1"/>
    <property type="molecule type" value="Genomic_DNA"/>
</dbReference>
<organism evidence="2 3">
    <name type="scientific">Halobacillus andaensis</name>
    <dbReference type="NCBI Taxonomy" id="1176239"/>
    <lineage>
        <taxon>Bacteria</taxon>
        <taxon>Bacillati</taxon>
        <taxon>Bacillota</taxon>
        <taxon>Bacilli</taxon>
        <taxon>Bacillales</taxon>
        <taxon>Bacillaceae</taxon>
        <taxon>Halobacillus</taxon>
    </lineage>
</organism>
<keyword evidence="1" id="KW-1133">Transmembrane helix</keyword>
<evidence type="ECO:0000313" key="3">
    <source>
        <dbReference type="Proteomes" id="UP000660110"/>
    </source>
</evidence>